<comment type="caution">
    <text evidence="6">The sequence shown here is derived from an EMBL/GenBank/DDBJ whole genome shotgun (WGS) entry which is preliminary data.</text>
</comment>
<evidence type="ECO:0000256" key="4">
    <source>
        <dbReference type="SAM" id="MobiDB-lite"/>
    </source>
</evidence>
<dbReference type="AlphaFoldDB" id="A0A2V3IR29"/>
<dbReference type="EMBL" id="NBIV01000088">
    <property type="protein sequence ID" value="PXF44554.1"/>
    <property type="molecule type" value="Genomic_DNA"/>
</dbReference>
<sequence>MGGGRRKFRHCRLGSTLDDAEYLLGFTQGVVPTKEYTLKSLKRNIADQQLELCVARTQVVKRVFEETVDGDFLSGEELSRNDVVMADPLLPRCRYNPSHTVSLRNLKKHESFCPSNPDRRRRCKEESEDPTFMTPAA</sequence>
<dbReference type="GO" id="GO:0008270">
    <property type="term" value="F:zinc ion binding"/>
    <property type="evidence" value="ECO:0007669"/>
    <property type="project" value="UniProtKB-KW"/>
</dbReference>
<evidence type="ECO:0000256" key="3">
    <source>
        <dbReference type="ARBA" id="ARBA00022833"/>
    </source>
</evidence>
<reference evidence="6 7" key="1">
    <citation type="journal article" date="2018" name="Mol. Biol. Evol.">
        <title>Analysis of the draft genome of the red seaweed Gracilariopsis chorda provides insights into genome size evolution in Rhodophyta.</title>
        <authorList>
            <person name="Lee J."/>
            <person name="Yang E.C."/>
            <person name="Graf L."/>
            <person name="Yang J.H."/>
            <person name="Qiu H."/>
            <person name="Zel Zion U."/>
            <person name="Chan C.X."/>
            <person name="Stephens T.G."/>
            <person name="Weber A.P.M."/>
            <person name="Boo G.H."/>
            <person name="Boo S.M."/>
            <person name="Kim K.M."/>
            <person name="Shin Y."/>
            <person name="Jung M."/>
            <person name="Lee S.J."/>
            <person name="Yim H.S."/>
            <person name="Lee J.H."/>
            <person name="Bhattacharya D."/>
            <person name="Yoon H.S."/>
        </authorList>
    </citation>
    <scope>NUCLEOTIDE SEQUENCE [LARGE SCALE GENOMIC DNA]</scope>
    <source>
        <strain evidence="6 7">SKKU-2015</strain>
        <tissue evidence="6">Whole body</tissue>
    </source>
</reference>
<evidence type="ECO:0000313" key="7">
    <source>
        <dbReference type="Proteomes" id="UP000247409"/>
    </source>
</evidence>
<accession>A0A2V3IR29</accession>
<evidence type="ECO:0000259" key="5">
    <source>
        <dbReference type="Pfam" id="PF05253"/>
    </source>
</evidence>
<evidence type="ECO:0000313" key="6">
    <source>
        <dbReference type="EMBL" id="PXF44554.1"/>
    </source>
</evidence>
<keyword evidence="2" id="KW-0863">Zinc-finger</keyword>
<evidence type="ECO:0000256" key="1">
    <source>
        <dbReference type="ARBA" id="ARBA00022723"/>
    </source>
</evidence>
<feature type="domain" description="CHHC U11-48K-type" evidence="5">
    <location>
        <begin position="92"/>
        <end position="114"/>
    </location>
</feature>
<keyword evidence="3" id="KW-0862">Zinc</keyword>
<name>A0A2V3IR29_9FLOR</name>
<evidence type="ECO:0000256" key="2">
    <source>
        <dbReference type="ARBA" id="ARBA00022771"/>
    </source>
</evidence>
<feature type="region of interest" description="Disordered" evidence="4">
    <location>
        <begin position="114"/>
        <end position="137"/>
    </location>
</feature>
<dbReference type="InterPro" id="IPR022776">
    <property type="entry name" value="TRM13/UPF0224_CHHC_Znf_dom"/>
</dbReference>
<dbReference type="OrthoDB" id="10402542at2759"/>
<keyword evidence="7" id="KW-1185">Reference proteome</keyword>
<proteinExistence type="predicted"/>
<dbReference type="Pfam" id="PF05253">
    <property type="entry name" value="zf-U11-48K"/>
    <property type="match status" value="1"/>
</dbReference>
<keyword evidence="1" id="KW-0479">Metal-binding</keyword>
<organism evidence="6 7">
    <name type="scientific">Gracilariopsis chorda</name>
    <dbReference type="NCBI Taxonomy" id="448386"/>
    <lineage>
        <taxon>Eukaryota</taxon>
        <taxon>Rhodophyta</taxon>
        <taxon>Florideophyceae</taxon>
        <taxon>Rhodymeniophycidae</taxon>
        <taxon>Gracilariales</taxon>
        <taxon>Gracilariaceae</taxon>
        <taxon>Gracilariopsis</taxon>
    </lineage>
</organism>
<dbReference type="Proteomes" id="UP000247409">
    <property type="component" value="Unassembled WGS sequence"/>
</dbReference>
<gene>
    <name evidence="6" type="ORF">BWQ96_05732</name>
</gene>
<protein>
    <recommendedName>
        <fullName evidence="5">CHHC U11-48K-type domain-containing protein</fullName>
    </recommendedName>
</protein>